<feature type="non-terminal residue" evidence="1">
    <location>
        <position position="1"/>
    </location>
</feature>
<reference evidence="1 2" key="1">
    <citation type="submission" date="2015-05" db="EMBL/GenBank/DDBJ databases">
        <authorList>
            <person name="Wang D.B."/>
            <person name="Wang M."/>
        </authorList>
    </citation>
    <scope>NUCLEOTIDE SEQUENCE [LARGE SCALE GENOMIC DNA]</scope>
    <source>
        <strain evidence="1">VL1</strain>
    </source>
</reference>
<proteinExistence type="predicted"/>
<dbReference type="AlphaFoldDB" id="A0A0G4KTB7"/>
<sequence length="33" mass="3879">HKKMAPAQVVDDVDVVDMHQEDDENMEQRLINE</sequence>
<evidence type="ECO:0000313" key="1">
    <source>
        <dbReference type="EMBL" id="CRK13029.1"/>
    </source>
</evidence>
<feature type="non-terminal residue" evidence="1">
    <location>
        <position position="33"/>
    </location>
</feature>
<organism evidence="1 2">
    <name type="scientific">Verticillium longisporum</name>
    <name type="common">Verticillium dahliae var. longisporum</name>
    <dbReference type="NCBI Taxonomy" id="100787"/>
    <lineage>
        <taxon>Eukaryota</taxon>
        <taxon>Fungi</taxon>
        <taxon>Dikarya</taxon>
        <taxon>Ascomycota</taxon>
        <taxon>Pezizomycotina</taxon>
        <taxon>Sordariomycetes</taxon>
        <taxon>Hypocreomycetidae</taxon>
        <taxon>Glomerellales</taxon>
        <taxon>Plectosphaerellaceae</taxon>
        <taxon>Verticillium</taxon>
    </lineage>
</organism>
<accession>A0A0G4KTB7</accession>
<evidence type="ECO:0000313" key="2">
    <source>
        <dbReference type="Proteomes" id="UP000044602"/>
    </source>
</evidence>
<protein>
    <submittedName>
        <fullName evidence="1">Uncharacterized protein</fullName>
    </submittedName>
</protein>
<gene>
    <name evidence="1" type="ORF">BN1708_020772</name>
</gene>
<keyword evidence="2" id="KW-1185">Reference proteome</keyword>
<name>A0A0G4KTB7_VERLO</name>
<dbReference type="Proteomes" id="UP000044602">
    <property type="component" value="Unassembled WGS sequence"/>
</dbReference>
<dbReference type="EMBL" id="CVQH01004374">
    <property type="protein sequence ID" value="CRK13029.1"/>
    <property type="molecule type" value="Genomic_DNA"/>
</dbReference>